<gene>
    <name evidence="3" type="ORF">SBA5_750014</name>
</gene>
<dbReference type="EMBL" id="OKRB01000136">
    <property type="protein sequence ID" value="SPE30109.1"/>
    <property type="molecule type" value="Genomic_DNA"/>
</dbReference>
<keyword evidence="2" id="KW-1133">Transmembrane helix</keyword>
<evidence type="ECO:0000256" key="1">
    <source>
        <dbReference type="SAM" id="Coils"/>
    </source>
</evidence>
<feature type="transmembrane region" description="Helical" evidence="2">
    <location>
        <begin position="647"/>
        <end position="670"/>
    </location>
</feature>
<name>A0A2N9M3Q1_9BACT</name>
<evidence type="ECO:0000256" key="2">
    <source>
        <dbReference type="SAM" id="Phobius"/>
    </source>
</evidence>
<proteinExistence type="predicted"/>
<reference evidence="4" key="1">
    <citation type="submission" date="2018-02" db="EMBL/GenBank/DDBJ databases">
        <authorList>
            <person name="Hausmann B."/>
        </authorList>
    </citation>
    <scope>NUCLEOTIDE SEQUENCE [LARGE SCALE GENOMIC DNA]</scope>
    <source>
        <strain evidence="4">Peat soil MAG SbA5</strain>
    </source>
</reference>
<accession>A0A2N9M3Q1</accession>
<keyword evidence="2" id="KW-0812">Transmembrane</keyword>
<evidence type="ECO:0000313" key="4">
    <source>
        <dbReference type="Proteomes" id="UP000239735"/>
    </source>
</evidence>
<feature type="transmembrane region" description="Helical" evidence="2">
    <location>
        <begin position="613"/>
        <end position="635"/>
    </location>
</feature>
<dbReference type="Proteomes" id="UP000239735">
    <property type="component" value="Unassembled WGS sequence"/>
</dbReference>
<organism evidence="3 4">
    <name type="scientific">Candidatus Sulfuritelmatomonas gaucii</name>
    <dbReference type="NCBI Taxonomy" id="2043161"/>
    <lineage>
        <taxon>Bacteria</taxon>
        <taxon>Pseudomonadati</taxon>
        <taxon>Acidobacteriota</taxon>
        <taxon>Terriglobia</taxon>
        <taxon>Terriglobales</taxon>
        <taxon>Acidobacteriaceae</taxon>
        <taxon>Candidatus Sulfuritelmatomonas</taxon>
    </lineage>
</organism>
<feature type="coiled-coil region" evidence="1">
    <location>
        <begin position="132"/>
        <end position="195"/>
    </location>
</feature>
<evidence type="ECO:0000313" key="3">
    <source>
        <dbReference type="EMBL" id="SPE30109.1"/>
    </source>
</evidence>
<sequence>MAATASIIIEVDDAGATQAFQRINTEASNLGNNMRPIAAQSDQAFGSIAVGARQSREQVALLSEEMGIGIPRAMRGVIAGMPGISAAINSAFTGLAIVGFIGIAESAGEAVAKFIDHLLGWSEMAKRTMDAETALNQQIRDTKDQTEKLQEAYKLIGLQGLPLFSEKQKEANDALDAAKKKVDELTASQAKLFKQSQETQTVTTTSGGGFDYFGGITTTAALPTDEAMKAKAQLDDVGRELDLANAKVTLFGQQVKNTGKELEDAFSKEKADAIHEVGVQAQEALTKLQAMTKTAVGTGSAEQTIDANKRALEEQIADLLTYSGNEESVRQAAATAVNAIEKKASDDRIKLLTDEADKKLKAISDGYEAEDKLAQEQAVKMRKMETDTETEERNAAIAMAPPWEQANAKIVEDYRQRTLKIQEMLNDGEITEEQAARRMTAAWETEFAQMRDELANKMETLFDDITSGHIGQAFLTMFKQMVFQMLATWIMGMQGMSAAASQTMTGSGGGILGSILGALGMGGMGGISGGAGGDGIPTLSLGDLNSLGVTSSMSSLSSSGAAALIPGLGLSAGGGSSAGGIGMALPAGAAAGAGLFGGGGLAGLLTSGAYKQLALTGGIALLASSFGKGGVGGILGSAAGGALIGSIIPGIGSIVGALIGGLVGLFSSIFGEHSGDKARKQVIEPMEAQIKVIQDSYDVFQTDYNTGVSELEQLRSDSIAALKKIGGKQLSGNTTKTNADIDAAELHLKTTEAERNRRAQIDFGPAQFSAGGFVHPSLAGGAPEWFAGTAIHFGAGGAVPAILHGGEFVVNSSATQRLGPGNLARANAGGSMGGDLHVHIDAMDVKSFRNWLRSGGMRAIAQELARANSEGGF</sequence>
<protein>
    <submittedName>
        <fullName evidence="3">Uncharacterized protein</fullName>
    </submittedName>
</protein>
<feature type="transmembrane region" description="Helical" evidence="2">
    <location>
        <begin position="583"/>
        <end position="606"/>
    </location>
</feature>
<keyword evidence="2" id="KW-0472">Membrane</keyword>
<dbReference type="OrthoDB" id="7365668at2"/>
<keyword evidence="1" id="KW-0175">Coiled coil</keyword>
<dbReference type="AlphaFoldDB" id="A0A2N9M3Q1"/>